<keyword evidence="19" id="KW-1185">Reference proteome</keyword>
<evidence type="ECO:0000256" key="4">
    <source>
        <dbReference type="ARBA" id="ARBA00004123"/>
    </source>
</evidence>
<evidence type="ECO:0000256" key="13">
    <source>
        <dbReference type="ARBA" id="ARBA00047761"/>
    </source>
</evidence>
<dbReference type="SUPFAM" id="SSF54768">
    <property type="entry name" value="dsRNA-binding domain-like"/>
    <property type="match status" value="2"/>
</dbReference>
<organism evidence="19 20">
    <name type="scientific">Dioscorea cayennensis subsp. rotundata</name>
    <name type="common">White Guinea yam</name>
    <name type="synonym">Dioscorea rotundata</name>
    <dbReference type="NCBI Taxonomy" id="55577"/>
    <lineage>
        <taxon>Eukaryota</taxon>
        <taxon>Viridiplantae</taxon>
        <taxon>Streptophyta</taxon>
        <taxon>Embryophyta</taxon>
        <taxon>Tracheophyta</taxon>
        <taxon>Spermatophyta</taxon>
        <taxon>Magnoliopsida</taxon>
        <taxon>Liliopsida</taxon>
        <taxon>Dioscoreales</taxon>
        <taxon>Dioscoreaceae</taxon>
        <taxon>Dioscorea</taxon>
    </lineage>
</organism>
<name>A0AB40CFJ3_DIOCR</name>
<dbReference type="PANTHER" id="PTHR23081">
    <property type="entry name" value="RNA POLYMERASE II CTD PHOSPHATASE"/>
    <property type="match status" value="1"/>
</dbReference>
<dbReference type="CDD" id="cd10845">
    <property type="entry name" value="DSRM_RNAse_III_family"/>
    <property type="match status" value="1"/>
</dbReference>
<dbReference type="SMART" id="SM00358">
    <property type="entry name" value="DSRM"/>
    <property type="match status" value="2"/>
</dbReference>
<keyword evidence="8" id="KW-0378">Hydrolase</keyword>
<evidence type="ECO:0000256" key="15">
    <source>
        <dbReference type="PROSITE-ProRule" id="PRU00266"/>
    </source>
</evidence>
<sequence>MTRVGIKSVVYHGDSCLGDVEVFPAKAKNFQPFPNKEIRIDRLSPPSERCLPLAVIHTISPFSLKCKIQAKSATEQSPLTHLYLSCFQELKTAVVSVGNEELHLIAMPSKVEKVPSFWCCAVQAGLYASCMAMLNLRCLAIVFDLDETLIVANTMKSFEDKIEVLSRRIDDEDDPVRVSGMSAELKRYLEDKELLRQYIEGDSVLDGGKPITIQNEEVPALPGGHSSLIRPIIRLQERNIVLTRINPEIRDTSVLVRLRPAWDDLKSYLTAKGRKRFEVYVCTMAERDYALEMWRLLDPEANLICSKQLLDRVVCVKSGHRKSLLQVFQDRIFHPKMAMVIDDRMKVWDDKDQLRVHVVPPFAPYYAPQAEMANAVPVLCVARNVACNVRGGFFKEFDENLYQRVVELCYENEMADLPQAPDVSHYLFSEDSGAILNNNRDIPLSEATNGAEVEPSLKIASSGNQQPEQHQLQSSISSFSGDELTVNQESTDSRDMHTGATSYITALQEIARICGWKVEFKSVMRNHKDLQFSVEVLISTQKIGVGSGRTRKEAKMQAAENSLRNLEDDYLAFASSDRRVVYGGLGKLSLGGENGFLKDTDVAPASEFSEKEDPPFNSKTEDFVELDVLNKLSAVLSCVKELCMEGQSLVFQDQGLVSTMSKGHYCFQAEIDGKILGKGVGLSIEEAKLKAAEETLKILKASGDLSTQKHLHSSRSRPTPSPSPPLSQQQPPLPNEKTSL</sequence>
<dbReference type="GO" id="GO:0045892">
    <property type="term" value="P:negative regulation of DNA-templated transcription"/>
    <property type="evidence" value="ECO:0007669"/>
    <property type="project" value="UniProtKB-ARBA"/>
</dbReference>
<dbReference type="EC" id="3.1.3.16" evidence="5"/>
<evidence type="ECO:0000256" key="1">
    <source>
        <dbReference type="ARBA" id="ARBA00001936"/>
    </source>
</evidence>
<dbReference type="PROSITE" id="PS50969">
    <property type="entry name" value="FCP1"/>
    <property type="match status" value="1"/>
</dbReference>
<evidence type="ECO:0000256" key="14">
    <source>
        <dbReference type="ARBA" id="ARBA00048336"/>
    </source>
</evidence>
<evidence type="ECO:0000256" key="8">
    <source>
        <dbReference type="ARBA" id="ARBA00022801"/>
    </source>
</evidence>
<evidence type="ECO:0000313" key="20">
    <source>
        <dbReference type="RefSeq" id="XP_039138731.1"/>
    </source>
</evidence>
<evidence type="ECO:0000256" key="12">
    <source>
        <dbReference type="ARBA" id="ARBA00023242"/>
    </source>
</evidence>
<dbReference type="GO" id="GO:0003723">
    <property type="term" value="F:RNA binding"/>
    <property type="evidence" value="ECO:0007669"/>
    <property type="project" value="UniProtKB-UniRule"/>
</dbReference>
<keyword evidence="12" id="KW-0539">Nucleus</keyword>
<dbReference type="PROSITE" id="PS50137">
    <property type="entry name" value="DS_RBD"/>
    <property type="match status" value="2"/>
</dbReference>
<dbReference type="GO" id="GO:0009755">
    <property type="term" value="P:hormone-mediated signaling pathway"/>
    <property type="evidence" value="ECO:0007669"/>
    <property type="project" value="UniProtKB-ARBA"/>
</dbReference>
<feature type="domain" description="FCP1 homology" evidence="18">
    <location>
        <begin position="134"/>
        <end position="382"/>
    </location>
</feature>
<dbReference type="Gene3D" id="3.30.160.20">
    <property type="match status" value="1"/>
</dbReference>
<dbReference type="GO" id="GO:0005634">
    <property type="term" value="C:nucleus"/>
    <property type="evidence" value="ECO:0007669"/>
    <property type="project" value="UniProtKB-SubCell"/>
</dbReference>
<dbReference type="InterPro" id="IPR004274">
    <property type="entry name" value="FCP1_dom"/>
</dbReference>
<keyword evidence="9 15" id="KW-0694">RNA-binding</keyword>
<keyword evidence="7" id="KW-0479">Metal-binding</keyword>
<dbReference type="InterPro" id="IPR023214">
    <property type="entry name" value="HAD_sf"/>
</dbReference>
<feature type="domain" description="DRBM" evidence="17">
    <location>
        <begin position="665"/>
        <end position="701"/>
    </location>
</feature>
<keyword evidence="10" id="KW-0805">Transcription regulation</keyword>
<feature type="region of interest" description="Disordered" evidence="16">
    <location>
        <begin position="703"/>
        <end position="740"/>
    </location>
</feature>
<comment type="cofactor">
    <cofactor evidence="2">
        <name>Co(2+)</name>
        <dbReference type="ChEBI" id="CHEBI:48828"/>
    </cofactor>
</comment>
<evidence type="ECO:0000256" key="11">
    <source>
        <dbReference type="ARBA" id="ARBA00023163"/>
    </source>
</evidence>
<accession>A0AB40CFJ3</accession>
<comment type="cofactor">
    <cofactor evidence="1">
        <name>Mn(2+)</name>
        <dbReference type="ChEBI" id="CHEBI:29035"/>
    </cofactor>
</comment>
<dbReference type="InterPro" id="IPR039189">
    <property type="entry name" value="Fcp1"/>
</dbReference>
<dbReference type="GeneID" id="120276052"/>
<evidence type="ECO:0000256" key="2">
    <source>
        <dbReference type="ARBA" id="ARBA00001941"/>
    </source>
</evidence>
<evidence type="ECO:0000256" key="5">
    <source>
        <dbReference type="ARBA" id="ARBA00013081"/>
    </source>
</evidence>
<keyword evidence="11" id="KW-0804">Transcription</keyword>
<evidence type="ECO:0000256" key="16">
    <source>
        <dbReference type="SAM" id="MobiDB-lite"/>
    </source>
</evidence>
<evidence type="ECO:0000259" key="18">
    <source>
        <dbReference type="PROSITE" id="PS50969"/>
    </source>
</evidence>
<feature type="domain" description="DRBM" evidence="17">
    <location>
        <begin position="502"/>
        <end position="568"/>
    </location>
</feature>
<evidence type="ECO:0000256" key="7">
    <source>
        <dbReference type="ARBA" id="ARBA00022723"/>
    </source>
</evidence>
<evidence type="ECO:0000256" key="6">
    <source>
        <dbReference type="ARBA" id="ARBA00022473"/>
    </source>
</evidence>
<dbReference type="PANTHER" id="PTHR23081:SF24">
    <property type="entry name" value="RNA POLYMERASE II C-TERMINAL DOMAIN PHOSPHATASE-LIKE 2"/>
    <property type="match status" value="1"/>
</dbReference>
<proteinExistence type="predicted"/>
<reference evidence="20" key="1">
    <citation type="submission" date="2025-08" db="UniProtKB">
        <authorList>
            <consortium name="RefSeq"/>
        </authorList>
    </citation>
    <scope>IDENTIFICATION</scope>
</reference>
<evidence type="ECO:0000256" key="9">
    <source>
        <dbReference type="ARBA" id="ARBA00022884"/>
    </source>
</evidence>
<feature type="region of interest" description="Disordered" evidence="16">
    <location>
        <begin position="459"/>
        <end position="478"/>
    </location>
</feature>
<comment type="cofactor">
    <cofactor evidence="3">
        <name>Mg(2+)</name>
        <dbReference type="ChEBI" id="CHEBI:18420"/>
    </cofactor>
</comment>
<dbReference type="GO" id="GO:0008420">
    <property type="term" value="F:RNA polymerase II CTD heptapeptide repeat phosphatase activity"/>
    <property type="evidence" value="ECO:0007669"/>
    <property type="project" value="InterPro"/>
</dbReference>
<dbReference type="AlphaFoldDB" id="A0AB40CFJ3"/>
<dbReference type="InterPro" id="IPR036412">
    <property type="entry name" value="HAD-like_sf"/>
</dbReference>
<dbReference type="FunFam" id="3.40.50.1000:FF:000035">
    <property type="entry name" value="RNA polymerase II C-terminal domain phosphatase-like 1"/>
    <property type="match status" value="1"/>
</dbReference>
<protein>
    <recommendedName>
        <fullName evidence="5">protein-serine/threonine phosphatase</fullName>
        <ecNumber evidence="5">3.1.3.16</ecNumber>
    </recommendedName>
</protein>
<evidence type="ECO:0000259" key="17">
    <source>
        <dbReference type="PROSITE" id="PS50137"/>
    </source>
</evidence>
<comment type="catalytic activity">
    <reaction evidence="13">
        <text>O-phospho-L-seryl-[protein] + H2O = L-seryl-[protein] + phosphate</text>
        <dbReference type="Rhea" id="RHEA:20629"/>
        <dbReference type="Rhea" id="RHEA-COMP:9863"/>
        <dbReference type="Rhea" id="RHEA-COMP:11604"/>
        <dbReference type="ChEBI" id="CHEBI:15377"/>
        <dbReference type="ChEBI" id="CHEBI:29999"/>
        <dbReference type="ChEBI" id="CHEBI:43474"/>
        <dbReference type="ChEBI" id="CHEBI:83421"/>
        <dbReference type="EC" id="3.1.3.16"/>
    </reaction>
</comment>
<keyword evidence="6" id="KW-0217">Developmental protein</keyword>
<dbReference type="FunFam" id="3.30.160.20:FF:000035">
    <property type="entry name" value="RNA polymerase II C-terminal domain phosphatase-like 2"/>
    <property type="match status" value="1"/>
</dbReference>
<dbReference type="SMART" id="SM00577">
    <property type="entry name" value="CPDc"/>
    <property type="match status" value="1"/>
</dbReference>
<comment type="subcellular location">
    <subcellularLocation>
        <location evidence="4">Nucleus</location>
    </subcellularLocation>
</comment>
<dbReference type="Proteomes" id="UP001515500">
    <property type="component" value="Chromosome 2"/>
</dbReference>
<dbReference type="RefSeq" id="XP_039138731.1">
    <property type="nucleotide sequence ID" value="XM_039282797.1"/>
</dbReference>
<gene>
    <name evidence="20" type="primary">LOC120276052</name>
</gene>
<evidence type="ECO:0000313" key="19">
    <source>
        <dbReference type="Proteomes" id="UP001515500"/>
    </source>
</evidence>
<evidence type="ECO:0000256" key="3">
    <source>
        <dbReference type="ARBA" id="ARBA00001946"/>
    </source>
</evidence>
<dbReference type="GO" id="GO:0046872">
    <property type="term" value="F:metal ion binding"/>
    <property type="evidence" value="ECO:0007669"/>
    <property type="project" value="UniProtKB-KW"/>
</dbReference>
<dbReference type="InterPro" id="IPR014720">
    <property type="entry name" value="dsRBD_dom"/>
</dbReference>
<evidence type="ECO:0000256" key="10">
    <source>
        <dbReference type="ARBA" id="ARBA00023015"/>
    </source>
</evidence>
<dbReference type="Gene3D" id="3.40.50.1000">
    <property type="entry name" value="HAD superfamily/HAD-like"/>
    <property type="match status" value="1"/>
</dbReference>
<dbReference type="Pfam" id="PF03031">
    <property type="entry name" value="NIF"/>
    <property type="match status" value="1"/>
</dbReference>
<comment type="catalytic activity">
    <reaction evidence="14">
        <text>O-phospho-L-threonyl-[protein] + H2O = L-threonyl-[protein] + phosphate</text>
        <dbReference type="Rhea" id="RHEA:47004"/>
        <dbReference type="Rhea" id="RHEA-COMP:11060"/>
        <dbReference type="Rhea" id="RHEA-COMP:11605"/>
        <dbReference type="ChEBI" id="CHEBI:15377"/>
        <dbReference type="ChEBI" id="CHEBI:30013"/>
        <dbReference type="ChEBI" id="CHEBI:43474"/>
        <dbReference type="ChEBI" id="CHEBI:61977"/>
        <dbReference type="EC" id="3.1.3.16"/>
    </reaction>
</comment>
<dbReference type="SUPFAM" id="SSF56784">
    <property type="entry name" value="HAD-like"/>
    <property type="match status" value="1"/>
</dbReference>
<dbReference type="Pfam" id="PF00035">
    <property type="entry name" value="dsrm"/>
    <property type="match status" value="1"/>
</dbReference>